<dbReference type="PROSITE" id="PS00198">
    <property type="entry name" value="4FE4S_FER_1"/>
    <property type="match status" value="2"/>
</dbReference>
<dbReference type="Gene3D" id="3.30.70.20">
    <property type="match status" value="2"/>
</dbReference>
<evidence type="ECO:0000313" key="8">
    <source>
        <dbReference type="EMBL" id="ADL58324.1"/>
    </source>
</evidence>
<organism evidence="8 9">
    <name type="scientific">Methanothermobacter marburgensis (strain ATCC BAA-927 / DSM 2133 / JCM 14651 / NBRC 100331 / OCM 82 / Marburg)</name>
    <name type="common">Methanobacterium thermoautotrophicum</name>
    <dbReference type="NCBI Taxonomy" id="79929"/>
    <lineage>
        <taxon>Archaea</taxon>
        <taxon>Methanobacteriati</taxon>
        <taxon>Methanobacteriota</taxon>
        <taxon>Methanomada group</taxon>
        <taxon>Methanobacteria</taxon>
        <taxon>Methanobacteriales</taxon>
        <taxon>Methanobacteriaceae</taxon>
        <taxon>Methanothermobacter</taxon>
    </lineage>
</organism>
<dbReference type="InterPro" id="IPR007516">
    <property type="entry name" value="Co_F420_Hydgase/DH_bsu_N"/>
</dbReference>
<evidence type="ECO:0000256" key="4">
    <source>
        <dbReference type="ARBA" id="ARBA00023002"/>
    </source>
</evidence>
<dbReference type="Gene3D" id="3.30.413.10">
    <property type="entry name" value="Sulfite Reductase Hemoprotein, domain 1"/>
    <property type="match status" value="1"/>
</dbReference>
<dbReference type="Pfam" id="PF04422">
    <property type="entry name" value="FrhB_FdhB_N"/>
    <property type="match status" value="1"/>
</dbReference>
<dbReference type="SUPFAM" id="SSF56014">
    <property type="entry name" value="Nitrite and sulphite reductase 4Fe-4S domain-like"/>
    <property type="match status" value="1"/>
</dbReference>
<dbReference type="EMBL" id="CP001710">
    <property type="protein sequence ID" value="ADL58324.1"/>
    <property type="molecule type" value="Genomic_DNA"/>
</dbReference>
<dbReference type="AlphaFoldDB" id="D9PVS6"/>
<dbReference type="STRING" id="79929.MTBMA_c07290"/>
<dbReference type="KEGG" id="mmg:MTBMA_c07290"/>
<dbReference type="Pfam" id="PF00037">
    <property type="entry name" value="Fer4"/>
    <property type="match status" value="2"/>
</dbReference>
<dbReference type="InterPro" id="IPR007525">
    <property type="entry name" value="FrhB_FdhB_C"/>
</dbReference>
<evidence type="ECO:0000256" key="2">
    <source>
        <dbReference type="ARBA" id="ARBA00022617"/>
    </source>
</evidence>
<reference key="1">
    <citation type="submission" date="2009-08" db="EMBL/GenBank/DDBJ databases">
        <title>The genome sequence of Methanothermobacter marburgensis.</title>
        <authorList>
            <person name="Kaster A."/>
            <person name="Seedorf H."/>
            <person name="Goenrich M."/>
            <person name="Wiezer A."/>
            <person name="Liesegang H."/>
            <person name="Thauer R."/>
            <person name="Gottschalk G."/>
        </authorList>
    </citation>
    <scope>NUCLEOTIDE SEQUENCE</scope>
    <source>
        <strain>Marburg</strain>
    </source>
</reference>
<keyword evidence="5" id="KW-0408">Iron</keyword>
<dbReference type="PANTHER" id="PTHR31332">
    <property type="entry name" value="7-HYDROXYMETHYL CHLOROPHYLL A REDUCTASE, CHLOROPLASTIC"/>
    <property type="match status" value="1"/>
</dbReference>
<dbReference type="GeneID" id="77399509"/>
<dbReference type="OrthoDB" id="15347at2157"/>
<feature type="domain" description="4Fe-4S ferredoxin-type" evidence="7">
    <location>
        <begin position="556"/>
        <end position="584"/>
    </location>
</feature>
<dbReference type="GO" id="GO:0020037">
    <property type="term" value="F:heme binding"/>
    <property type="evidence" value="ECO:0007669"/>
    <property type="project" value="InterPro"/>
</dbReference>
<keyword evidence="2" id="KW-0349">Heme</keyword>
<accession>D9PVS6</accession>
<dbReference type="InterPro" id="IPR005117">
    <property type="entry name" value="NiRdtase/SiRdtase_haem-b_fer"/>
</dbReference>
<dbReference type="InterPro" id="IPR036136">
    <property type="entry name" value="Nit/Sulf_reduc_fer-like_dom_sf"/>
</dbReference>
<keyword evidence="4 8" id="KW-0560">Oxidoreductase</keyword>
<keyword evidence="3" id="KW-0479">Metal-binding</keyword>
<dbReference type="InterPro" id="IPR045220">
    <property type="entry name" value="FRHB/FDHB/HCAR-like"/>
</dbReference>
<dbReference type="InterPro" id="IPR017896">
    <property type="entry name" value="4Fe4S_Fe-S-bd"/>
</dbReference>
<dbReference type="SUPFAM" id="SSF55124">
    <property type="entry name" value="Nitrite/Sulfite reductase N-terminal domain-like"/>
    <property type="match status" value="1"/>
</dbReference>
<dbReference type="GO" id="GO:0046872">
    <property type="term" value="F:metal ion binding"/>
    <property type="evidence" value="ECO:0007669"/>
    <property type="project" value="UniProtKB-KW"/>
</dbReference>
<feature type="domain" description="4Fe-4S ferredoxin-type" evidence="7">
    <location>
        <begin position="76"/>
        <end position="105"/>
    </location>
</feature>
<dbReference type="PaxDb" id="79929-MTBMA_c07290"/>
<dbReference type="HOGENOM" id="CLU_428041_0_0_2"/>
<sequence>MNKLDEFIERATLRLAPEEREEVARELKTHILDSAEAIAASRKTDVTEEVIAEALERMGPPEKIAEMYPSERKWKPGKIVESGICARCGTCAVICPNNIISFDGRPELREECLRNGHGMCFEVCPRVSSDGYQISIREKFQEKVYHGRGPIRGQDGGVVTSFLKHLLEKGEIDGAIVVGDEHWKPVSLLVQTAEDLEETSGSKYSISTLEALRTAGELGIERVAVVGLPCQINGLRKLQYFPYLAKHDLELGRKGKPVKLPEIRYLIGLFCTEKFEYGDLRKVLRENGIRMEDVEKFNIRRGKLEVDLGDRRETLNLMDIRISEGCRSCRDFDAHLADVSVGSAGSPEGYSTIIVRTRRGAEIAGAVELMEGADTAKIEKMRDLKLKRFQRELERRRKNGEYISFYWTSDYPGVSRRADGTYFIRVRARPSGWYSPQEVKELVRIAEKYGARIKVTNRGSYELHDVSGFDVEDAADELNSAGLLTGSEGPLVRATLACPGRENCGSGIIDTTAICSAIEERFREMPAPYKFKIAVSGCPNRCMRPQIHDVGVAGVEFPETVEEICNGCGRCFEVCKVEAISVRGETSYTNHDLCVGCGKCIRECPHTARRAREEGYILYIGGKAGRELVEGIKTRVDTVDEILEYIDAVISVYTKYASKPQRERLASTMKRVGEEKFMGEVRKLIKERSH</sequence>
<protein>
    <submittedName>
        <fullName evidence="8">F420-dependent sulfite reductase</fullName>
        <ecNumber evidence="8">1.8.-.-</ecNumber>
    </submittedName>
</protein>
<gene>
    <name evidence="8" type="ordered locus">MTBMA_c07290</name>
</gene>
<dbReference type="InterPro" id="IPR006067">
    <property type="entry name" value="NO2/SO3_Rdtase_4Fe4S_dom"/>
</dbReference>
<dbReference type="Pfam" id="PF01077">
    <property type="entry name" value="NIR_SIR"/>
    <property type="match status" value="1"/>
</dbReference>
<evidence type="ECO:0000256" key="3">
    <source>
        <dbReference type="ARBA" id="ARBA00022723"/>
    </source>
</evidence>
<dbReference type="GO" id="GO:0052592">
    <property type="term" value="F:oxidoreductase activity, acting on CH or CH2 groups, with an iron-sulfur protein as acceptor"/>
    <property type="evidence" value="ECO:0007669"/>
    <property type="project" value="TreeGrafter"/>
</dbReference>
<dbReference type="SUPFAM" id="SSF54862">
    <property type="entry name" value="4Fe-4S ferredoxins"/>
    <property type="match status" value="2"/>
</dbReference>
<dbReference type="RefSeq" id="WP_013295548.1">
    <property type="nucleotide sequence ID" value="NC_014408.1"/>
</dbReference>
<evidence type="ECO:0000259" key="7">
    <source>
        <dbReference type="PROSITE" id="PS51379"/>
    </source>
</evidence>
<dbReference type="GO" id="GO:0051539">
    <property type="term" value="F:4 iron, 4 sulfur cluster binding"/>
    <property type="evidence" value="ECO:0007669"/>
    <property type="project" value="UniProtKB-KW"/>
</dbReference>
<name>D9PVS6_METTM</name>
<keyword evidence="1" id="KW-0004">4Fe-4S</keyword>
<dbReference type="PROSITE" id="PS51379">
    <property type="entry name" value="4FE4S_FER_2"/>
    <property type="match status" value="3"/>
</dbReference>
<evidence type="ECO:0000256" key="1">
    <source>
        <dbReference type="ARBA" id="ARBA00022485"/>
    </source>
</evidence>
<reference evidence="8 9" key="2">
    <citation type="journal article" date="2010" name="J. Bacteriol.">
        <title>Complete genome sequence of Methanothermobacter marburgensis, a methanoarchaeon model organism.</title>
        <authorList>
            <person name="Liesegang H."/>
            <person name="Kaster A.K."/>
            <person name="Wiezer A."/>
            <person name="Goenrich M."/>
            <person name="Wollherr A."/>
            <person name="Seedorf H."/>
            <person name="Gottschalk G."/>
            <person name="Thauer R.K."/>
        </authorList>
    </citation>
    <scope>NUCLEOTIDE SEQUENCE [LARGE SCALE GENOMIC DNA]</scope>
    <source>
        <strain evidence="9">ATCC BAA-927 / DSM 2133 / JCM 14651 / NBRC 100331 / OCM 82 / Marburg</strain>
    </source>
</reference>
<feature type="domain" description="4Fe-4S ferredoxin-type" evidence="7">
    <location>
        <begin position="585"/>
        <end position="614"/>
    </location>
</feature>
<dbReference type="InterPro" id="IPR017900">
    <property type="entry name" value="4Fe4S_Fe_S_CS"/>
</dbReference>
<dbReference type="PRINTS" id="PR00397">
    <property type="entry name" value="SIROHAEM"/>
</dbReference>
<dbReference type="EC" id="1.8.-.-" evidence="8"/>
<dbReference type="Pfam" id="PF03460">
    <property type="entry name" value="NIR_SIR_ferr"/>
    <property type="match status" value="1"/>
</dbReference>
<evidence type="ECO:0000256" key="5">
    <source>
        <dbReference type="ARBA" id="ARBA00023004"/>
    </source>
</evidence>
<evidence type="ECO:0000313" key="9">
    <source>
        <dbReference type="Proteomes" id="UP000000345"/>
    </source>
</evidence>
<dbReference type="Proteomes" id="UP000000345">
    <property type="component" value="Chromosome"/>
</dbReference>
<dbReference type="InterPro" id="IPR045854">
    <property type="entry name" value="NO2/SO3_Rdtase_4Fe4S_sf"/>
</dbReference>
<dbReference type="PATRIC" id="fig|79929.8.peg.715"/>
<evidence type="ECO:0000256" key="6">
    <source>
        <dbReference type="ARBA" id="ARBA00023014"/>
    </source>
</evidence>
<dbReference type="Pfam" id="PF04432">
    <property type="entry name" value="FrhB_FdhB_C"/>
    <property type="match status" value="1"/>
</dbReference>
<dbReference type="Pfam" id="PF22564">
    <property type="entry name" value="HAAS"/>
    <property type="match status" value="1"/>
</dbReference>
<keyword evidence="6" id="KW-0411">Iron-sulfur</keyword>
<keyword evidence="9" id="KW-1185">Reference proteome</keyword>
<dbReference type="InterPro" id="IPR006066">
    <property type="entry name" value="NO2/SO3_Rdtase_FeS/sirohaem_BS"/>
</dbReference>
<dbReference type="PROSITE" id="PS00365">
    <property type="entry name" value="NIR_SIR"/>
    <property type="match status" value="1"/>
</dbReference>
<proteinExistence type="predicted"/>
<dbReference type="PANTHER" id="PTHR31332:SF0">
    <property type="entry name" value="7-HYDROXYMETHYL CHLOROPHYLL A REDUCTASE, CHLOROPLASTIC"/>
    <property type="match status" value="1"/>
</dbReference>